<reference evidence="2 3" key="1">
    <citation type="submission" date="2019-03" db="EMBL/GenBank/DDBJ databases">
        <title>Genomic Encyclopedia of Type Strains, Phase IV (KMG-IV): sequencing the most valuable type-strain genomes for metagenomic binning, comparative biology and taxonomic classification.</title>
        <authorList>
            <person name="Goeker M."/>
        </authorList>
    </citation>
    <scope>NUCLEOTIDE SEQUENCE [LARGE SCALE GENOMIC DNA]</scope>
    <source>
        <strain evidence="2 3">DSM 23917</strain>
    </source>
</reference>
<sequence>MRYLFYLCKKERKMIEYKNYSEAEVNDLIAWARTASFPQQIRLSEAENIVDVKRYVKANLSDIEAHYPDPFYNPAITHLIRLKAKMEESI</sequence>
<evidence type="ECO:0000313" key="2">
    <source>
        <dbReference type="EMBL" id="TCO96097.1"/>
    </source>
</evidence>
<feature type="domain" description="DUF6965" evidence="1">
    <location>
        <begin position="24"/>
        <end position="88"/>
    </location>
</feature>
<accession>A0A4V2SF68</accession>
<gene>
    <name evidence="2" type="ORF">EV202_102203</name>
</gene>
<dbReference type="EMBL" id="SLXB01000002">
    <property type="protein sequence ID" value="TCO96097.1"/>
    <property type="molecule type" value="Genomic_DNA"/>
</dbReference>
<comment type="caution">
    <text evidence="2">The sequence shown here is derived from an EMBL/GenBank/DDBJ whole genome shotgun (WGS) entry which is preliminary data.</text>
</comment>
<evidence type="ECO:0000259" key="1">
    <source>
        <dbReference type="Pfam" id="PF22292"/>
    </source>
</evidence>
<dbReference type="AlphaFoldDB" id="A0A4V2SF68"/>
<dbReference type="InterPro" id="IPR054238">
    <property type="entry name" value="DUF6965"/>
</dbReference>
<dbReference type="Pfam" id="PF22292">
    <property type="entry name" value="DUF6965"/>
    <property type="match status" value="1"/>
</dbReference>
<proteinExistence type="predicted"/>
<protein>
    <recommendedName>
        <fullName evidence="1">DUF6965 domain-containing protein</fullName>
    </recommendedName>
</protein>
<dbReference type="Proteomes" id="UP000295600">
    <property type="component" value="Unassembled WGS sequence"/>
</dbReference>
<organism evidence="2 3">
    <name type="scientific">Prevotella heparinolytica</name>
    <dbReference type="NCBI Taxonomy" id="28113"/>
    <lineage>
        <taxon>Bacteria</taxon>
        <taxon>Pseudomonadati</taxon>
        <taxon>Bacteroidota</taxon>
        <taxon>Bacteroidia</taxon>
        <taxon>Bacteroidales</taxon>
        <taxon>Bacteroidaceae</taxon>
        <taxon>Bacteroides</taxon>
    </lineage>
</organism>
<name>A0A4V2SF68_9BACE</name>
<evidence type="ECO:0000313" key="3">
    <source>
        <dbReference type="Proteomes" id="UP000295600"/>
    </source>
</evidence>